<dbReference type="Gene3D" id="1.10.1740.10">
    <property type="match status" value="1"/>
</dbReference>
<evidence type="ECO:0000313" key="2">
    <source>
        <dbReference type="EMBL" id="SDP44623.1"/>
    </source>
</evidence>
<dbReference type="GO" id="GO:0006352">
    <property type="term" value="P:DNA-templated transcription initiation"/>
    <property type="evidence" value="ECO:0007669"/>
    <property type="project" value="InterPro"/>
</dbReference>
<dbReference type="InterPro" id="IPR013325">
    <property type="entry name" value="RNA_pol_sigma_r2"/>
</dbReference>
<protein>
    <submittedName>
        <fullName evidence="2">Sigma-70 region 2</fullName>
    </submittedName>
</protein>
<evidence type="ECO:0000313" key="3">
    <source>
        <dbReference type="Proteomes" id="UP000199651"/>
    </source>
</evidence>
<gene>
    <name evidence="2" type="ORF">SAMN05192558_10972</name>
</gene>
<organism evidence="2 3">
    <name type="scientific">Actinokineospora alba</name>
    <dbReference type="NCBI Taxonomy" id="504798"/>
    <lineage>
        <taxon>Bacteria</taxon>
        <taxon>Bacillati</taxon>
        <taxon>Actinomycetota</taxon>
        <taxon>Actinomycetes</taxon>
        <taxon>Pseudonocardiales</taxon>
        <taxon>Pseudonocardiaceae</taxon>
        <taxon>Actinokineospora</taxon>
    </lineage>
</organism>
<name>A0A1H0SSD9_9PSEU</name>
<sequence>MTSGERLDFSGLDGAAALTQLYDTHARDLHGDIVRGVDVPTADEVTVETFLVAWDRRADYRPEQERAKAWLLEIATDLIRARGYSYDGPASAEVPPMSDDVFRAGRDRLAAAQEAMFVRLPAAGATSERRVPRTPWLIGAVAMLIVAIGAVVLLRGESNDPVAEPPRQRGVIKAVGGLPAMPAHPVNAAGDLATDVPDPVLTPGQYLYVRIVTKRRVSGRPETDSVAETWWPAQVGQPTMMRYTESGKEPEVTHGMRRERSEVGLLEPTPAEAYEGLRARLGEAPDAAAQARDELLAPLLRNPFITTPERDLRLTTLGYVPDVDLRPDQRLADGTRATLLSGAKYGDEAWVDCYFDSATGHLRETRWHIESSRRLPGPGEDSTNSIARPVVVPSIGAVP</sequence>
<accession>A0A1H0SSD9</accession>
<proteinExistence type="predicted"/>
<keyword evidence="1" id="KW-1133">Transmembrane helix</keyword>
<dbReference type="GO" id="GO:0003700">
    <property type="term" value="F:DNA-binding transcription factor activity"/>
    <property type="evidence" value="ECO:0007669"/>
    <property type="project" value="InterPro"/>
</dbReference>
<reference evidence="3" key="1">
    <citation type="submission" date="2016-10" db="EMBL/GenBank/DDBJ databases">
        <authorList>
            <person name="Varghese N."/>
            <person name="Submissions S."/>
        </authorList>
    </citation>
    <scope>NUCLEOTIDE SEQUENCE [LARGE SCALE GENOMIC DNA]</scope>
    <source>
        <strain evidence="3">IBRC-M 10655</strain>
    </source>
</reference>
<dbReference type="STRING" id="504798.SAMN05421871_11474"/>
<dbReference type="EMBL" id="FNJB01000009">
    <property type="protein sequence ID" value="SDP44623.1"/>
    <property type="molecule type" value="Genomic_DNA"/>
</dbReference>
<keyword evidence="3" id="KW-1185">Reference proteome</keyword>
<evidence type="ECO:0000256" key="1">
    <source>
        <dbReference type="SAM" id="Phobius"/>
    </source>
</evidence>
<dbReference type="OrthoDB" id="5518337at2"/>
<dbReference type="RefSeq" id="WP_091379766.1">
    <property type="nucleotide sequence ID" value="NZ_FNDV01000014.1"/>
</dbReference>
<feature type="transmembrane region" description="Helical" evidence="1">
    <location>
        <begin position="136"/>
        <end position="154"/>
    </location>
</feature>
<dbReference type="Proteomes" id="UP000199651">
    <property type="component" value="Unassembled WGS sequence"/>
</dbReference>
<keyword evidence="1" id="KW-0812">Transmembrane</keyword>
<dbReference type="SUPFAM" id="SSF88946">
    <property type="entry name" value="Sigma2 domain of RNA polymerase sigma factors"/>
    <property type="match status" value="1"/>
</dbReference>
<dbReference type="AlphaFoldDB" id="A0A1H0SSD9"/>
<keyword evidence="1" id="KW-0472">Membrane</keyword>